<reference evidence="2 3" key="1">
    <citation type="journal article" date="2024" name="Nat. Commun.">
        <title>Phylogenomics reveals the evolutionary origins of lichenization in chlorophyte algae.</title>
        <authorList>
            <person name="Puginier C."/>
            <person name="Libourel C."/>
            <person name="Otte J."/>
            <person name="Skaloud P."/>
            <person name="Haon M."/>
            <person name="Grisel S."/>
            <person name="Petersen M."/>
            <person name="Berrin J.G."/>
            <person name="Delaux P.M."/>
            <person name="Dal Grande F."/>
            <person name="Keller J."/>
        </authorList>
    </citation>
    <scope>NUCLEOTIDE SEQUENCE [LARGE SCALE GENOMIC DNA]</scope>
    <source>
        <strain evidence="2 3">SAG 2043</strain>
    </source>
</reference>
<evidence type="ECO:0000256" key="1">
    <source>
        <dbReference type="SAM" id="SignalP"/>
    </source>
</evidence>
<keyword evidence="3" id="KW-1185">Reference proteome</keyword>
<name>A0AAW1Q0U3_9CHLO</name>
<feature type="signal peptide" evidence="1">
    <location>
        <begin position="1"/>
        <end position="24"/>
    </location>
</feature>
<feature type="chain" id="PRO_5043452569" evidence="1">
    <location>
        <begin position="25"/>
        <end position="398"/>
    </location>
</feature>
<dbReference type="SUPFAM" id="SSF56973">
    <property type="entry name" value="Aerolisin/ETX pore-forming domain"/>
    <property type="match status" value="1"/>
</dbReference>
<keyword evidence="1" id="KW-0732">Signal</keyword>
<evidence type="ECO:0000313" key="2">
    <source>
        <dbReference type="EMBL" id="KAK9814265.1"/>
    </source>
</evidence>
<dbReference type="EMBL" id="JALJOR010000007">
    <property type="protein sequence ID" value="KAK9814265.1"/>
    <property type="molecule type" value="Genomic_DNA"/>
</dbReference>
<comment type="caution">
    <text evidence="2">The sequence shown here is derived from an EMBL/GenBank/DDBJ whole genome shotgun (WGS) entry which is preliminary data.</text>
</comment>
<protein>
    <submittedName>
        <fullName evidence="2">Uncharacterized protein</fullName>
    </submittedName>
</protein>
<evidence type="ECO:0000313" key="3">
    <source>
        <dbReference type="Proteomes" id="UP001489004"/>
    </source>
</evidence>
<organism evidence="2 3">
    <name type="scientific">[Myrmecia] bisecta</name>
    <dbReference type="NCBI Taxonomy" id="41462"/>
    <lineage>
        <taxon>Eukaryota</taxon>
        <taxon>Viridiplantae</taxon>
        <taxon>Chlorophyta</taxon>
        <taxon>core chlorophytes</taxon>
        <taxon>Trebouxiophyceae</taxon>
        <taxon>Trebouxiales</taxon>
        <taxon>Trebouxiaceae</taxon>
        <taxon>Myrmecia</taxon>
    </lineage>
</organism>
<accession>A0AAW1Q0U3</accession>
<gene>
    <name evidence="2" type="ORF">WJX72_003090</name>
</gene>
<dbReference type="AlphaFoldDB" id="A0AAW1Q0U3"/>
<proteinExistence type="predicted"/>
<dbReference type="Proteomes" id="UP001489004">
    <property type="component" value="Unassembled WGS sequence"/>
</dbReference>
<dbReference type="Gene3D" id="2.170.15.10">
    <property type="entry name" value="Proaerolysin, chain A, domain 3"/>
    <property type="match status" value="1"/>
</dbReference>
<sequence>MGHSLGLLSASVLVLVCCGQQALATATAVPLKDPKTPTGPFVPVSNPTPVTDKLPASRAIQTVSIGYPASPTDGNWLKAPVDVNNPITFLSGRYNKNVVFSLSWRLANGKEYTTLNAQNGGPSCREFTDEAYTDITLTKDSVLSGLELYDSGFGYRSVRKLVIKTLQPTTQTFSVGPEGFDNVQKPQVAGGQLLGFAYKLNSDCFLQSLAVIISSPIAKVSATNFVFNAAAGVVQPLDMDVTLAAFEFPNYGPNPLSTTTTQDFEYTQTSSIASTWGLTASMEVGLEVGVKDLITANAKITTSASYTSQTSGAITSTVKNSFGVNPVVSAHSIGHLKAQAVKYKQSVPYTASVTLTYSNGTTTTIPTFRGVAENTSMINVRASYSEDPLASPSPAIKG</sequence>